<keyword evidence="1" id="KW-1133">Transmembrane helix</keyword>
<evidence type="ECO:0000256" key="1">
    <source>
        <dbReference type="SAM" id="Phobius"/>
    </source>
</evidence>
<comment type="caution">
    <text evidence="2">The sequence shown here is derived from an EMBL/GenBank/DDBJ whole genome shotgun (WGS) entry which is preliminary data.</text>
</comment>
<dbReference type="EMBL" id="BARU01031564">
    <property type="protein sequence ID" value="GAH62272.1"/>
    <property type="molecule type" value="Genomic_DNA"/>
</dbReference>
<protein>
    <submittedName>
        <fullName evidence="2">Uncharacterized protein</fullName>
    </submittedName>
</protein>
<evidence type="ECO:0000313" key="2">
    <source>
        <dbReference type="EMBL" id="GAH62272.1"/>
    </source>
</evidence>
<proteinExistence type="predicted"/>
<accession>X1GYM4</accession>
<organism evidence="2">
    <name type="scientific">marine sediment metagenome</name>
    <dbReference type="NCBI Taxonomy" id="412755"/>
    <lineage>
        <taxon>unclassified sequences</taxon>
        <taxon>metagenomes</taxon>
        <taxon>ecological metagenomes</taxon>
    </lineage>
</organism>
<dbReference type="InterPro" id="IPR043733">
    <property type="entry name" value="DUF5677"/>
</dbReference>
<sequence>SASAFCLSRGTTIKDFPSVKISFFDPASIHVLTRAILETFLTFHYVFVAPKTDQIRDFRYWAWQLGGFYQRQKFPVQLPESKQKQKNEKQIIEELRTKLTSNPIFQSLKERQQNKILSGRWRQKSWREIALDAGFNELHASTVYSYLSEYAHSGSLGTLQIRQAKTKDIQRSLFAGSMNVIMIAIANMIFSYCEIFPKGKKALKTNPQATNLAQIWVNIGQEANIVDK</sequence>
<keyword evidence="1" id="KW-0472">Membrane</keyword>
<name>X1GYM4_9ZZZZ</name>
<dbReference type="AlphaFoldDB" id="X1GYM4"/>
<dbReference type="Pfam" id="PF18928">
    <property type="entry name" value="DUF5677"/>
    <property type="match status" value="1"/>
</dbReference>
<reference evidence="2" key="1">
    <citation type="journal article" date="2014" name="Front. Microbiol.">
        <title>High frequency of phylogenetically diverse reductive dehalogenase-homologous genes in deep subseafloor sedimentary metagenomes.</title>
        <authorList>
            <person name="Kawai M."/>
            <person name="Futagami T."/>
            <person name="Toyoda A."/>
            <person name="Takaki Y."/>
            <person name="Nishi S."/>
            <person name="Hori S."/>
            <person name="Arai W."/>
            <person name="Tsubouchi T."/>
            <person name="Morono Y."/>
            <person name="Uchiyama I."/>
            <person name="Ito T."/>
            <person name="Fujiyama A."/>
            <person name="Inagaki F."/>
            <person name="Takami H."/>
        </authorList>
    </citation>
    <scope>NUCLEOTIDE SEQUENCE</scope>
    <source>
        <strain evidence="2">Expedition CK06-06</strain>
    </source>
</reference>
<keyword evidence="1" id="KW-0812">Transmembrane</keyword>
<feature type="transmembrane region" description="Helical" evidence="1">
    <location>
        <begin position="173"/>
        <end position="193"/>
    </location>
</feature>
<gene>
    <name evidence="2" type="ORF">S03H2_49909</name>
</gene>
<feature type="non-terminal residue" evidence="2">
    <location>
        <position position="1"/>
    </location>
</feature>